<dbReference type="InterPro" id="IPR007667">
    <property type="entry name" value="Hypoxia_induced_domain"/>
</dbReference>
<accession>A0A9Q0KET7</accession>
<dbReference type="Pfam" id="PF04588">
    <property type="entry name" value="HIG_1_N"/>
    <property type="match status" value="1"/>
</dbReference>
<evidence type="ECO:0000256" key="5">
    <source>
        <dbReference type="SAM" id="MobiDB-lite"/>
    </source>
</evidence>
<evidence type="ECO:0000256" key="4">
    <source>
        <dbReference type="ARBA" id="ARBA00023136"/>
    </source>
</evidence>
<dbReference type="PROSITE" id="PS51503">
    <property type="entry name" value="HIG1"/>
    <property type="match status" value="1"/>
</dbReference>
<name>A0A9Q0KET7_9MAGN</name>
<gene>
    <name evidence="7" type="ORF">NE237_015841</name>
</gene>
<evidence type="ECO:0000313" key="7">
    <source>
        <dbReference type="EMBL" id="KAJ4969140.1"/>
    </source>
</evidence>
<comment type="caution">
    <text evidence="7">The sequence shown here is derived from an EMBL/GenBank/DDBJ whole genome shotgun (WGS) entry which is preliminary data.</text>
</comment>
<protein>
    <recommendedName>
        <fullName evidence="6">HIG1 domain-containing protein</fullName>
    </recommendedName>
</protein>
<comment type="subcellular location">
    <subcellularLocation>
        <location evidence="1">Mitochondrion</location>
    </subcellularLocation>
</comment>
<proteinExistence type="predicted"/>
<keyword evidence="8" id="KW-1185">Reference proteome</keyword>
<dbReference type="GO" id="GO:0005739">
    <property type="term" value="C:mitochondrion"/>
    <property type="evidence" value="ECO:0007669"/>
    <property type="project" value="UniProtKB-SubCell"/>
</dbReference>
<feature type="region of interest" description="Disordered" evidence="5">
    <location>
        <begin position="226"/>
        <end position="255"/>
    </location>
</feature>
<keyword evidence="2" id="KW-0812">Transmembrane</keyword>
<reference evidence="7" key="1">
    <citation type="journal article" date="2023" name="Plant J.">
        <title>The genome of the king protea, Protea cynaroides.</title>
        <authorList>
            <person name="Chang J."/>
            <person name="Duong T.A."/>
            <person name="Schoeman C."/>
            <person name="Ma X."/>
            <person name="Roodt D."/>
            <person name="Barker N."/>
            <person name="Li Z."/>
            <person name="Van de Peer Y."/>
            <person name="Mizrachi E."/>
        </authorList>
    </citation>
    <scope>NUCLEOTIDE SEQUENCE</scope>
    <source>
        <tissue evidence="7">Young leaves</tissue>
    </source>
</reference>
<sequence>MKFALRIISPHNASQGLLSKHLNNLRWVQEIEEEAYDKILYYVRKLDNLSHYLHYCHKGGRFCRFGKLIWISETGNKFVPYFHGWRPFQSRTLHKTLEPDICTSKPSSTSTIPKGVVHSKRPCLSDRTTGFLIDNLDVSKLSLLEDDGTPRASHKRDSFCWIERKRRRYEFRSVSGRSSDKSGTRRCCSIGVSAAYATCSDFPVAASTDSSGEMFVNNGDANWASDVSEANKHSRRDGTERDIGSGERDNLGSGSWKAGVFDSQCNESGYGSEPGYRGDAEFGYGDELDGEEEDGQLLFWGHRFGDIDRNTEMLVENTFSKQKAQHSINQLFAAAVLDHRLSDIICNDTMADNKSKVDSIREWIVENKLRAVGSLWLSGIVGSIAYNWSQPNMKTSVRIIHARLHAQGLTLAALAGAAIVEYYDHKKSGAKAERYAKFLQMEPLQHKD</sequence>
<keyword evidence="3" id="KW-1133">Transmembrane helix</keyword>
<evidence type="ECO:0000313" key="8">
    <source>
        <dbReference type="Proteomes" id="UP001141806"/>
    </source>
</evidence>
<evidence type="ECO:0000256" key="3">
    <source>
        <dbReference type="ARBA" id="ARBA00022989"/>
    </source>
</evidence>
<dbReference type="AlphaFoldDB" id="A0A9Q0KET7"/>
<keyword evidence="4" id="KW-0472">Membrane</keyword>
<organism evidence="7 8">
    <name type="scientific">Protea cynaroides</name>
    <dbReference type="NCBI Taxonomy" id="273540"/>
    <lineage>
        <taxon>Eukaryota</taxon>
        <taxon>Viridiplantae</taxon>
        <taxon>Streptophyta</taxon>
        <taxon>Embryophyta</taxon>
        <taxon>Tracheophyta</taxon>
        <taxon>Spermatophyta</taxon>
        <taxon>Magnoliopsida</taxon>
        <taxon>Proteales</taxon>
        <taxon>Proteaceae</taxon>
        <taxon>Protea</taxon>
    </lineage>
</organism>
<dbReference type="Gene3D" id="6.10.140.1320">
    <property type="match status" value="1"/>
</dbReference>
<evidence type="ECO:0000256" key="1">
    <source>
        <dbReference type="ARBA" id="ARBA00004173"/>
    </source>
</evidence>
<dbReference type="PANTHER" id="PTHR36775:SF1">
    <property type="entry name" value="LYR MOTIF PROTEIN"/>
    <property type="match status" value="1"/>
</dbReference>
<feature type="domain" description="HIG1" evidence="6">
    <location>
        <begin position="341"/>
        <end position="432"/>
    </location>
</feature>
<feature type="compositionally biased region" description="Basic and acidic residues" evidence="5">
    <location>
        <begin position="229"/>
        <end position="250"/>
    </location>
</feature>
<dbReference type="Proteomes" id="UP001141806">
    <property type="component" value="Unassembled WGS sequence"/>
</dbReference>
<dbReference type="EMBL" id="JAMYWD010000006">
    <property type="protein sequence ID" value="KAJ4969140.1"/>
    <property type="molecule type" value="Genomic_DNA"/>
</dbReference>
<dbReference type="OrthoDB" id="1915122at2759"/>
<dbReference type="PANTHER" id="PTHR36775">
    <property type="entry name" value="LYR MOTIF PROTEIN"/>
    <property type="match status" value="1"/>
</dbReference>
<evidence type="ECO:0000259" key="6">
    <source>
        <dbReference type="PROSITE" id="PS51503"/>
    </source>
</evidence>
<evidence type="ECO:0000256" key="2">
    <source>
        <dbReference type="ARBA" id="ARBA00022692"/>
    </source>
</evidence>